<dbReference type="SMART" id="SM00382">
    <property type="entry name" value="AAA"/>
    <property type="match status" value="1"/>
</dbReference>
<dbReference type="Proteomes" id="UP000269265">
    <property type="component" value="Unassembled WGS sequence"/>
</dbReference>
<evidence type="ECO:0000313" key="6">
    <source>
        <dbReference type="Proteomes" id="UP000269265"/>
    </source>
</evidence>
<proteinExistence type="inferred from homology"/>
<dbReference type="GO" id="GO:0005524">
    <property type="term" value="F:ATP binding"/>
    <property type="evidence" value="ECO:0007669"/>
    <property type="project" value="UniProtKB-KW"/>
</dbReference>
<evidence type="ECO:0000256" key="3">
    <source>
        <dbReference type="ARBA" id="ARBA00022840"/>
    </source>
</evidence>
<dbReference type="InterPro" id="IPR050221">
    <property type="entry name" value="26S_Proteasome_ATPase"/>
</dbReference>
<evidence type="ECO:0000313" key="5">
    <source>
        <dbReference type="EMBL" id="RRS03032.1"/>
    </source>
</evidence>
<dbReference type="GO" id="GO:0016887">
    <property type="term" value="F:ATP hydrolysis activity"/>
    <property type="evidence" value="ECO:0007669"/>
    <property type="project" value="InterPro"/>
</dbReference>
<dbReference type="OrthoDB" id="9802352at2"/>
<keyword evidence="6" id="KW-1185">Reference proteome</keyword>
<organism evidence="5 6">
    <name type="scientific">Aquabacterium soli</name>
    <dbReference type="NCBI Taxonomy" id="2493092"/>
    <lineage>
        <taxon>Bacteria</taxon>
        <taxon>Pseudomonadati</taxon>
        <taxon>Pseudomonadota</taxon>
        <taxon>Betaproteobacteria</taxon>
        <taxon>Burkholderiales</taxon>
        <taxon>Aquabacterium</taxon>
    </lineage>
</organism>
<dbReference type="AlphaFoldDB" id="A0A3R8T058"/>
<evidence type="ECO:0000256" key="1">
    <source>
        <dbReference type="ARBA" id="ARBA00006914"/>
    </source>
</evidence>
<protein>
    <submittedName>
        <fullName evidence="5">ATP-binding protein</fullName>
    </submittedName>
</protein>
<keyword evidence="3 5" id="KW-0067">ATP-binding</keyword>
<dbReference type="InterPro" id="IPR027417">
    <property type="entry name" value="P-loop_NTPase"/>
</dbReference>
<evidence type="ECO:0000256" key="2">
    <source>
        <dbReference type="ARBA" id="ARBA00022741"/>
    </source>
</evidence>
<dbReference type="EMBL" id="RSED01000016">
    <property type="protein sequence ID" value="RRS03032.1"/>
    <property type="molecule type" value="Genomic_DNA"/>
</dbReference>
<accession>A0A3R8T058</accession>
<dbReference type="InterPro" id="IPR003593">
    <property type="entry name" value="AAA+_ATPase"/>
</dbReference>
<dbReference type="SUPFAM" id="SSF52540">
    <property type="entry name" value="P-loop containing nucleoside triphosphate hydrolases"/>
    <property type="match status" value="1"/>
</dbReference>
<keyword evidence="2" id="KW-0547">Nucleotide-binding</keyword>
<dbReference type="Pfam" id="PF00004">
    <property type="entry name" value="AAA"/>
    <property type="match status" value="1"/>
</dbReference>
<dbReference type="PANTHER" id="PTHR23073">
    <property type="entry name" value="26S PROTEASOME REGULATORY SUBUNIT"/>
    <property type="match status" value="1"/>
</dbReference>
<evidence type="ECO:0000259" key="4">
    <source>
        <dbReference type="SMART" id="SM00382"/>
    </source>
</evidence>
<dbReference type="InterPro" id="IPR003959">
    <property type="entry name" value="ATPase_AAA_core"/>
</dbReference>
<sequence length="221" mass="24377">MLFYGPPGTGKTLAAEVMARALGVDLLVVDLSALVSKYIGETEKNLAAVFDVAERSRALLLFDEADALFGKRTDAQDAHDRYANMETAYLLQRLERYEGVAVLTTNLRGQLDKAFTRRFETIVEFAEPDAVVREALWRLHLPAAAPLAPDVNLRELAEWYAIAGAQIKNAALAAAFLAASAQERIAQRHFLWAIEREFDKAGRAHPGFPSQHAPDPDRSTA</sequence>
<dbReference type="CDD" id="cd19481">
    <property type="entry name" value="RecA-like_protease"/>
    <property type="match status" value="1"/>
</dbReference>
<comment type="similarity">
    <text evidence="1">Belongs to the AAA ATPase family.</text>
</comment>
<dbReference type="Gene3D" id="1.10.8.60">
    <property type="match status" value="1"/>
</dbReference>
<reference evidence="5 6" key="1">
    <citation type="submission" date="2018-12" db="EMBL/GenBank/DDBJ databases">
        <title>The whole draft genome of Aquabacterium sp. SJQ9.</title>
        <authorList>
            <person name="Sun L."/>
            <person name="Gao X."/>
            <person name="Chen W."/>
            <person name="Huang K."/>
        </authorList>
    </citation>
    <scope>NUCLEOTIDE SEQUENCE [LARGE SCALE GENOMIC DNA]</scope>
    <source>
        <strain evidence="5 6">SJQ9</strain>
    </source>
</reference>
<gene>
    <name evidence="5" type="ORF">EIP75_17695</name>
</gene>
<dbReference type="Gene3D" id="3.40.50.300">
    <property type="entry name" value="P-loop containing nucleotide triphosphate hydrolases"/>
    <property type="match status" value="1"/>
</dbReference>
<name>A0A3R8T058_9BURK</name>
<comment type="caution">
    <text evidence="5">The sequence shown here is derived from an EMBL/GenBank/DDBJ whole genome shotgun (WGS) entry which is preliminary data.</text>
</comment>
<feature type="domain" description="AAA+ ATPase" evidence="4">
    <location>
        <begin position="1"/>
        <end position="129"/>
    </location>
</feature>